<feature type="transmembrane region" description="Helical" evidence="1">
    <location>
        <begin position="363"/>
        <end position="382"/>
    </location>
</feature>
<feature type="transmembrane region" description="Helical" evidence="1">
    <location>
        <begin position="434"/>
        <end position="458"/>
    </location>
</feature>
<keyword evidence="1" id="KW-0812">Transmembrane</keyword>
<feature type="transmembrane region" description="Helical" evidence="1">
    <location>
        <begin position="148"/>
        <end position="171"/>
    </location>
</feature>
<keyword evidence="1" id="KW-0472">Membrane</keyword>
<name>A0ABR3GJH8_9PEZI</name>
<evidence type="ECO:0000313" key="2">
    <source>
        <dbReference type="EMBL" id="KAL0635922.1"/>
    </source>
</evidence>
<comment type="caution">
    <text evidence="2">The sequence shown here is derived from an EMBL/GenBank/DDBJ whole genome shotgun (WGS) entry which is preliminary data.</text>
</comment>
<reference evidence="2 3" key="1">
    <citation type="submission" date="2024-02" db="EMBL/GenBank/DDBJ databases">
        <title>Discinaceae phylogenomics.</title>
        <authorList>
            <person name="Dirks A.C."/>
            <person name="James T.Y."/>
        </authorList>
    </citation>
    <scope>NUCLEOTIDE SEQUENCE [LARGE SCALE GENOMIC DNA]</scope>
    <source>
        <strain evidence="2 3">ACD0624</strain>
    </source>
</reference>
<accession>A0ABR3GJH8</accession>
<protein>
    <submittedName>
        <fullName evidence="2">Uncharacterized protein</fullName>
    </submittedName>
</protein>
<dbReference type="EMBL" id="JBBBZM010000060">
    <property type="protein sequence ID" value="KAL0635922.1"/>
    <property type="molecule type" value="Genomic_DNA"/>
</dbReference>
<feature type="transmembrane region" description="Helical" evidence="1">
    <location>
        <begin position="402"/>
        <end position="422"/>
    </location>
</feature>
<feature type="transmembrane region" description="Helical" evidence="1">
    <location>
        <begin position="116"/>
        <end position="136"/>
    </location>
</feature>
<keyword evidence="1" id="KW-1133">Transmembrane helix</keyword>
<gene>
    <name evidence="2" type="ORF">Q9L58_005166</name>
</gene>
<evidence type="ECO:0000313" key="3">
    <source>
        <dbReference type="Proteomes" id="UP001447188"/>
    </source>
</evidence>
<proteinExistence type="predicted"/>
<keyword evidence="3" id="KW-1185">Reference proteome</keyword>
<organism evidence="2 3">
    <name type="scientific">Discina gigas</name>
    <dbReference type="NCBI Taxonomy" id="1032678"/>
    <lineage>
        <taxon>Eukaryota</taxon>
        <taxon>Fungi</taxon>
        <taxon>Dikarya</taxon>
        <taxon>Ascomycota</taxon>
        <taxon>Pezizomycotina</taxon>
        <taxon>Pezizomycetes</taxon>
        <taxon>Pezizales</taxon>
        <taxon>Discinaceae</taxon>
        <taxon>Discina</taxon>
    </lineage>
</organism>
<sequence length="470" mass="52730">MSNMTLDTLPLEFLQETRMSIHGEYCLPPGYMMVRLPIGAAVKSFHEVEHSTCTVGPSKCSLFASFTKKNPRRAATANRSATVTASTSMLSSGAAHKTIQKSSLSTRRNSEIASTYSILHSIAGVAQILSAVVTIYKAHYSQISKYGYAAYSLTVIPYALMTAVNLIALLVTPNYPAIYMLESSIMDEARKRGGLFGGTVGILDEVDYGIPVNVVPSDKNEPCPWEVKLQESTDGPSYQAHEISSPMPDQPVISETTAIGDIIFGPGDGLPRAWDHKVEKMRFRKFLEWLLIFYVVVIEDQCDELPGLRLFSRLRNRDLRDVRPSPYRVLYRIFKRKPPPMPETKLPRIGRFKYDPLTKLDRFMFVFSDILLVGIIISPYLIIYGLTGYNPQQSSFYERFWLTAWLVFGQLAVTVRIISAFVNRFMGDGLRVELKWGIFISIVCGAVWTIPAFCGFFVVGKMILKSSICK</sequence>
<evidence type="ECO:0000256" key="1">
    <source>
        <dbReference type="SAM" id="Phobius"/>
    </source>
</evidence>
<dbReference type="Proteomes" id="UP001447188">
    <property type="component" value="Unassembled WGS sequence"/>
</dbReference>